<reference evidence="3" key="1">
    <citation type="submission" date="2017-04" db="EMBL/GenBank/DDBJ databases">
        <authorList>
            <person name="Varghese N."/>
            <person name="Submissions S."/>
        </authorList>
    </citation>
    <scope>NUCLEOTIDE SEQUENCE [LARGE SCALE GENOMIC DNA]</scope>
    <source>
        <strain evidence="3">DSM 16537</strain>
    </source>
</reference>
<dbReference type="Proteomes" id="UP000192333">
    <property type="component" value="Chromosome I"/>
</dbReference>
<protein>
    <recommendedName>
        <fullName evidence="4">TonB dependent receptor</fullName>
    </recommendedName>
</protein>
<organism evidence="2 3">
    <name type="scientific">Aquiflexum balticum DSM 16537</name>
    <dbReference type="NCBI Taxonomy" id="758820"/>
    <lineage>
        <taxon>Bacteria</taxon>
        <taxon>Pseudomonadati</taxon>
        <taxon>Bacteroidota</taxon>
        <taxon>Cytophagia</taxon>
        <taxon>Cytophagales</taxon>
        <taxon>Cyclobacteriaceae</taxon>
        <taxon>Aquiflexum</taxon>
    </lineage>
</organism>
<dbReference type="AlphaFoldDB" id="A0A1W2H6E3"/>
<evidence type="ECO:0000313" key="2">
    <source>
        <dbReference type="EMBL" id="SMD44505.1"/>
    </source>
</evidence>
<feature type="signal peptide" evidence="1">
    <location>
        <begin position="1"/>
        <end position="25"/>
    </location>
</feature>
<feature type="chain" id="PRO_5012484238" description="TonB dependent receptor" evidence="1">
    <location>
        <begin position="26"/>
        <end position="555"/>
    </location>
</feature>
<sequence length="555" mass="64085">MKRVRLGFNLLVVGLLMTVFQTAQGQQAGEVKDQEFIIRKDRVLTLPTQPRKFERIPALPTPKSSTNFNYEVKPFFLSLPPDDIKTEVFQKNFPKEDQDYFPGFVRFGLGNYSSPLLEGRYNVWEDSNYDISAKLKHQGFYRGPVDGNNSAENFTNFEASGTLFRDVFQAYGGINYDRHQISFYGYDPTNPDFENFVTDVNVLNTVQVKAGIQNIDKMDGLNYNAMMRIRGFNDNFQASENEIAFTANSDFWFDDYLKTAVNFDLSLTSPSDVFYNDINRNYFKINPYVGYQNESLLIKAGINLVFENDITSNKKSDVHVFPMVNGQYMLRDEIGVFALFEGDVIRKTYYDFVMENPFLGPSEQLLNTIQNYKTGAGLKGKLLDEFTYEAGFTVGKYRNMHFFANSLTDSLRFNILYDEITDVLNYTLKVGWEYEGWYKLMANADYYYYSLGSLNAAYHRPEWEVRINNQFLPTKELMIQFNAHLMGGIQGFNQQNEFSQKLPTILDLQLKGDYQITERISAFVIGNNLLNRTNQRFLNYPVRGIQGIVGATLKF</sequence>
<accession>A0A1W2H6E3</accession>
<dbReference type="EMBL" id="LT838813">
    <property type="protein sequence ID" value="SMD44505.1"/>
    <property type="molecule type" value="Genomic_DNA"/>
</dbReference>
<keyword evidence="3" id="KW-1185">Reference proteome</keyword>
<evidence type="ECO:0000313" key="3">
    <source>
        <dbReference type="Proteomes" id="UP000192333"/>
    </source>
</evidence>
<dbReference type="STRING" id="758820.SAMN00777080_3127"/>
<dbReference type="SUPFAM" id="SSF56935">
    <property type="entry name" value="Porins"/>
    <property type="match status" value="1"/>
</dbReference>
<evidence type="ECO:0008006" key="4">
    <source>
        <dbReference type="Google" id="ProtNLM"/>
    </source>
</evidence>
<evidence type="ECO:0000256" key="1">
    <source>
        <dbReference type="SAM" id="SignalP"/>
    </source>
</evidence>
<keyword evidence="1" id="KW-0732">Signal</keyword>
<gene>
    <name evidence="2" type="ORF">SAMN00777080_3127</name>
</gene>
<proteinExistence type="predicted"/>
<name>A0A1W2H6E3_9BACT</name>